<name>A0A1C5K2G8_9ACTN</name>
<dbReference type="InterPro" id="IPR036736">
    <property type="entry name" value="ACP-like_sf"/>
</dbReference>
<keyword evidence="3" id="KW-1185">Reference proteome</keyword>
<reference evidence="3" key="1">
    <citation type="submission" date="2016-06" db="EMBL/GenBank/DDBJ databases">
        <authorList>
            <person name="Varghese N."/>
            <person name="Submissions Spin"/>
        </authorList>
    </citation>
    <scope>NUCLEOTIDE SEQUENCE [LARGE SCALE GENOMIC DNA]</scope>
    <source>
        <strain evidence="3">DSM 45161</strain>
    </source>
</reference>
<evidence type="ECO:0000313" key="2">
    <source>
        <dbReference type="EMBL" id="SCG76982.1"/>
    </source>
</evidence>
<dbReference type="AlphaFoldDB" id="A0A1C5K2G8"/>
<evidence type="ECO:0000313" key="3">
    <source>
        <dbReference type="Proteomes" id="UP000198215"/>
    </source>
</evidence>
<accession>A0A1C5K2G8</accession>
<dbReference type="OrthoDB" id="5244566at2"/>
<dbReference type="InterPro" id="IPR009081">
    <property type="entry name" value="PP-bd_ACP"/>
</dbReference>
<dbReference type="EMBL" id="LT607753">
    <property type="protein sequence ID" value="SCG76982.1"/>
    <property type="molecule type" value="Genomic_DNA"/>
</dbReference>
<dbReference type="PROSITE" id="PS50075">
    <property type="entry name" value="CARRIER"/>
    <property type="match status" value="1"/>
</dbReference>
<organism evidence="2 3">
    <name type="scientific">Micromonospora coxensis</name>
    <dbReference type="NCBI Taxonomy" id="356852"/>
    <lineage>
        <taxon>Bacteria</taxon>
        <taxon>Bacillati</taxon>
        <taxon>Actinomycetota</taxon>
        <taxon>Actinomycetes</taxon>
        <taxon>Micromonosporales</taxon>
        <taxon>Micromonosporaceae</taxon>
        <taxon>Micromonospora</taxon>
    </lineage>
</organism>
<feature type="domain" description="Carrier" evidence="1">
    <location>
        <begin position="5"/>
        <end position="83"/>
    </location>
</feature>
<dbReference type="RefSeq" id="WP_088979072.1">
    <property type="nucleotide sequence ID" value="NZ_LT607753.1"/>
</dbReference>
<dbReference type="Pfam" id="PF00550">
    <property type="entry name" value="PP-binding"/>
    <property type="match status" value="1"/>
</dbReference>
<sequence length="83" mass="9202">MPQDTVAADVEQFLHTELVDLGVEEEAIRPDAKFDQLDIDSLDVADLMTSVKKSYGVDIPRRDLIGMTLRELVERVVAESTAA</sequence>
<dbReference type="SUPFAM" id="SSF47336">
    <property type="entry name" value="ACP-like"/>
    <property type="match status" value="1"/>
</dbReference>
<proteinExistence type="predicted"/>
<dbReference type="Gene3D" id="1.10.1200.10">
    <property type="entry name" value="ACP-like"/>
    <property type="match status" value="1"/>
</dbReference>
<gene>
    <name evidence="2" type="ORF">GA0070614_6053</name>
</gene>
<dbReference type="Proteomes" id="UP000198215">
    <property type="component" value="Chromosome I"/>
</dbReference>
<protein>
    <submittedName>
        <fullName evidence="2">Acyl carrier protein</fullName>
    </submittedName>
</protein>
<evidence type="ECO:0000259" key="1">
    <source>
        <dbReference type="PROSITE" id="PS50075"/>
    </source>
</evidence>